<dbReference type="Proteomes" id="UP001312893">
    <property type="component" value="Unassembled WGS sequence"/>
</dbReference>
<feature type="domain" description="PTS EIIA type-4" evidence="2">
    <location>
        <begin position="1"/>
        <end position="125"/>
    </location>
</feature>
<keyword evidence="1" id="KW-0808">Transferase</keyword>
<dbReference type="SUPFAM" id="SSF53062">
    <property type="entry name" value="PTS system fructose IIA component-like"/>
    <property type="match status" value="1"/>
</dbReference>
<dbReference type="EMBL" id="JARXNK020000099">
    <property type="protein sequence ID" value="MEL0551100.1"/>
    <property type="molecule type" value="Genomic_DNA"/>
</dbReference>
<evidence type="ECO:0000259" key="2">
    <source>
        <dbReference type="PROSITE" id="PS51096"/>
    </source>
</evidence>
<sequence>MINIIVASHGPLANALLASGRMVYGELPHVSTVTLDEQAGIEGFKQDFARTLGEVGQQADGVLVLCDMQSGTPWNVACLHAFSSQTTPPVAVLAGVNFPMLLQSEDIIHLTDVHAAALQLLALTVPTLIKATPVLAIQPDDF</sequence>
<protein>
    <submittedName>
        <fullName evidence="3">PTS fructose transporter subunit IIA</fullName>
    </submittedName>
</protein>
<gene>
    <name evidence="3" type="ORF">QFI96_005185</name>
</gene>
<evidence type="ECO:0000256" key="1">
    <source>
        <dbReference type="ARBA" id="ARBA00022679"/>
    </source>
</evidence>
<evidence type="ECO:0000313" key="4">
    <source>
        <dbReference type="Proteomes" id="UP001312893"/>
    </source>
</evidence>
<dbReference type="RefSeq" id="WP_123757561.1">
    <property type="nucleotide sequence ID" value="NZ_JARXNK020000099.1"/>
</dbReference>
<dbReference type="PROSITE" id="PS51096">
    <property type="entry name" value="PTS_EIIA_TYPE_4"/>
    <property type="match status" value="1"/>
</dbReference>
<dbReference type="InterPro" id="IPR036662">
    <property type="entry name" value="PTS_EIIA_man-typ_sf"/>
</dbReference>
<proteinExistence type="predicted"/>
<reference evidence="3 4" key="1">
    <citation type="submission" date="2024-04" db="EMBL/GenBank/DDBJ databases">
        <title>Two novel Raoultella species associated with bleeding cankers of broadleaf hosts, Raoultella scottia sp. nov. and Raoultella lignicola sp. nov.</title>
        <authorList>
            <person name="Brady C.L."/>
        </authorList>
    </citation>
    <scope>NUCLEOTIDE SEQUENCE [LARGE SCALE GENOMIC DNA]</scope>
    <source>
        <strain evidence="3 4">TW_WC1a.1</strain>
    </source>
</reference>
<dbReference type="InterPro" id="IPR051471">
    <property type="entry name" value="Bacterial_PTS_sugar_comp"/>
</dbReference>
<dbReference type="PANTHER" id="PTHR33799:SF1">
    <property type="entry name" value="PTS SYSTEM MANNOSE-SPECIFIC EIIAB COMPONENT-RELATED"/>
    <property type="match status" value="1"/>
</dbReference>
<evidence type="ECO:0000313" key="3">
    <source>
        <dbReference type="EMBL" id="MEL0551100.1"/>
    </source>
</evidence>
<dbReference type="PANTHER" id="PTHR33799">
    <property type="entry name" value="PTS PERMEASE-RELATED-RELATED"/>
    <property type="match status" value="1"/>
</dbReference>
<comment type="caution">
    <text evidence="3">The sequence shown here is derived from an EMBL/GenBank/DDBJ whole genome shotgun (WGS) entry which is preliminary data.</text>
</comment>
<accession>A0ABU9F454</accession>
<keyword evidence="4" id="KW-1185">Reference proteome</keyword>
<dbReference type="InterPro" id="IPR004701">
    <property type="entry name" value="PTS_EIIA_man-typ"/>
</dbReference>
<dbReference type="Pfam" id="PF03610">
    <property type="entry name" value="EIIA-man"/>
    <property type="match status" value="1"/>
</dbReference>
<dbReference type="Gene3D" id="3.40.50.510">
    <property type="entry name" value="Phosphotransferase system, mannose-type IIA component"/>
    <property type="match status" value="1"/>
</dbReference>
<organism evidence="3 4">
    <name type="scientific">Raoultella lignicola</name>
    <dbReference type="NCBI Taxonomy" id="3040939"/>
    <lineage>
        <taxon>Bacteria</taxon>
        <taxon>Pseudomonadati</taxon>
        <taxon>Pseudomonadota</taxon>
        <taxon>Gammaproteobacteria</taxon>
        <taxon>Enterobacterales</taxon>
        <taxon>Enterobacteriaceae</taxon>
        <taxon>Klebsiella/Raoultella group</taxon>
        <taxon>Raoultella</taxon>
    </lineage>
</organism>
<name>A0ABU9F454_9ENTR</name>